<evidence type="ECO:0000256" key="1">
    <source>
        <dbReference type="ARBA" id="ARBA00012513"/>
    </source>
</evidence>
<protein>
    <recommendedName>
        <fullName evidence="1">non-specific serine/threonine protein kinase</fullName>
        <ecNumber evidence="1">2.7.11.1</ecNumber>
    </recommendedName>
</protein>
<name>A0A7W3LLS3_ACTNM</name>
<dbReference type="InterPro" id="IPR050660">
    <property type="entry name" value="NEK_Ser/Thr_kinase"/>
</dbReference>
<keyword evidence="4 8" id="KW-0418">Kinase</keyword>
<keyword evidence="9" id="KW-1185">Reference proteome</keyword>
<comment type="caution">
    <text evidence="8">The sequence shown here is derived from an EMBL/GenBank/DDBJ whole genome shotgun (WGS) entry which is preliminary data.</text>
</comment>
<gene>
    <name evidence="8" type="ORF">HNR61_002108</name>
</gene>
<organism evidence="8 9">
    <name type="scientific">Actinomadura namibiensis</name>
    <dbReference type="NCBI Taxonomy" id="182080"/>
    <lineage>
        <taxon>Bacteria</taxon>
        <taxon>Bacillati</taxon>
        <taxon>Actinomycetota</taxon>
        <taxon>Actinomycetes</taxon>
        <taxon>Streptosporangiales</taxon>
        <taxon>Thermomonosporaceae</taxon>
        <taxon>Actinomadura</taxon>
    </lineage>
</organism>
<dbReference type="SUPFAM" id="SSF56112">
    <property type="entry name" value="Protein kinase-like (PK-like)"/>
    <property type="match status" value="1"/>
</dbReference>
<evidence type="ECO:0000256" key="3">
    <source>
        <dbReference type="ARBA" id="ARBA00022741"/>
    </source>
</evidence>
<sequence>MPRETPLDPRDPLRLGGCELVGRLGEGGQGVVYLGRAADGTLAAVKVLHRGLVTRGEDRRALANELAVAQRVEPFCTAQVLAADLDADPPYVVSEYVDGPSLAEAVRRDGPRTAGALHRLAVATVTALVAIHEAGIVHRDFKPANVLLGPDGPRVIDFGIARIQETTLSTTGRLMGTPAYMAPEQTTGQRVTEAADMFAWAGVMTYAALGRPAFGTGPLPLVATRITYGEPDLGNLSGPVRGLVEACLAKDPAERPSAHDVLMALLGAARRTAPLPEMMREAADLARPRSSPEPWESPARDVTLPAAVSPTPKSTPQGEPVARETMDPSLRDRRVAGAGRNPVRGGGVRRRVWSAGALGVAVVGLGAVGFVALENIRSGYYVGEENGRVVLYRGTTQEVPLISLSRRADAREQPRPPIEVADLPPVQRAAVKAGYEVKGPQAVRDLMNVVCRHVITTDRDGRVVVVKGLNQNQCGSWTILGSQFPLGELPENDQKAIRDGRLTFVGRQAAQQELARLSERRDRCRAAPSTQGCP</sequence>
<dbReference type="RefSeq" id="WP_220509157.1">
    <property type="nucleotide sequence ID" value="NZ_BAAALP010000002.1"/>
</dbReference>
<keyword evidence="5" id="KW-0067">ATP-binding</keyword>
<dbReference type="PANTHER" id="PTHR43671">
    <property type="entry name" value="SERINE/THREONINE-PROTEIN KINASE NEK"/>
    <property type="match status" value="1"/>
</dbReference>
<dbReference type="PROSITE" id="PS50011">
    <property type="entry name" value="PROTEIN_KINASE_DOM"/>
    <property type="match status" value="1"/>
</dbReference>
<keyword evidence="2" id="KW-0808">Transferase</keyword>
<dbReference type="AlphaFoldDB" id="A0A7W3LLS3"/>
<dbReference type="EMBL" id="JACJIA010000002">
    <property type="protein sequence ID" value="MBA8950495.1"/>
    <property type="molecule type" value="Genomic_DNA"/>
</dbReference>
<dbReference type="PROSITE" id="PS00108">
    <property type="entry name" value="PROTEIN_KINASE_ST"/>
    <property type="match status" value="1"/>
</dbReference>
<dbReference type="EC" id="2.7.11.1" evidence="1"/>
<dbReference type="Pfam" id="PF00069">
    <property type="entry name" value="Pkinase"/>
    <property type="match status" value="1"/>
</dbReference>
<evidence type="ECO:0000256" key="6">
    <source>
        <dbReference type="SAM" id="MobiDB-lite"/>
    </source>
</evidence>
<dbReference type="PANTHER" id="PTHR43671:SF13">
    <property type="entry name" value="SERINE_THREONINE-PROTEIN KINASE NEK2"/>
    <property type="match status" value="1"/>
</dbReference>
<dbReference type="InterPro" id="IPR000719">
    <property type="entry name" value="Prot_kinase_dom"/>
</dbReference>
<feature type="domain" description="Protein kinase" evidence="7">
    <location>
        <begin position="18"/>
        <end position="266"/>
    </location>
</feature>
<dbReference type="Proteomes" id="UP000572680">
    <property type="component" value="Unassembled WGS sequence"/>
</dbReference>
<dbReference type="GO" id="GO:0005524">
    <property type="term" value="F:ATP binding"/>
    <property type="evidence" value="ECO:0007669"/>
    <property type="project" value="UniProtKB-KW"/>
</dbReference>
<evidence type="ECO:0000256" key="2">
    <source>
        <dbReference type="ARBA" id="ARBA00022679"/>
    </source>
</evidence>
<feature type="compositionally biased region" description="Low complexity" evidence="6">
    <location>
        <begin position="288"/>
        <end position="297"/>
    </location>
</feature>
<dbReference type="InterPro" id="IPR008271">
    <property type="entry name" value="Ser/Thr_kinase_AS"/>
</dbReference>
<dbReference type="Gene3D" id="3.30.200.20">
    <property type="entry name" value="Phosphorylase Kinase, domain 1"/>
    <property type="match status" value="1"/>
</dbReference>
<accession>A0A7W3LLS3</accession>
<evidence type="ECO:0000313" key="9">
    <source>
        <dbReference type="Proteomes" id="UP000572680"/>
    </source>
</evidence>
<dbReference type="CDD" id="cd14014">
    <property type="entry name" value="STKc_PknB_like"/>
    <property type="match status" value="1"/>
</dbReference>
<dbReference type="GO" id="GO:0004674">
    <property type="term" value="F:protein serine/threonine kinase activity"/>
    <property type="evidence" value="ECO:0007669"/>
    <property type="project" value="UniProtKB-EC"/>
</dbReference>
<evidence type="ECO:0000313" key="8">
    <source>
        <dbReference type="EMBL" id="MBA8950495.1"/>
    </source>
</evidence>
<proteinExistence type="predicted"/>
<evidence type="ECO:0000259" key="7">
    <source>
        <dbReference type="PROSITE" id="PS50011"/>
    </source>
</evidence>
<keyword evidence="3" id="KW-0547">Nucleotide-binding</keyword>
<evidence type="ECO:0000256" key="5">
    <source>
        <dbReference type="ARBA" id="ARBA00022840"/>
    </source>
</evidence>
<dbReference type="Gene3D" id="1.10.510.10">
    <property type="entry name" value="Transferase(Phosphotransferase) domain 1"/>
    <property type="match status" value="1"/>
</dbReference>
<feature type="region of interest" description="Disordered" evidence="6">
    <location>
        <begin position="286"/>
        <end position="327"/>
    </location>
</feature>
<reference evidence="8 9" key="1">
    <citation type="submission" date="2020-08" db="EMBL/GenBank/DDBJ databases">
        <title>Genomic Encyclopedia of Type Strains, Phase IV (KMG-IV): sequencing the most valuable type-strain genomes for metagenomic binning, comparative biology and taxonomic classification.</title>
        <authorList>
            <person name="Goeker M."/>
        </authorList>
    </citation>
    <scope>NUCLEOTIDE SEQUENCE [LARGE SCALE GENOMIC DNA]</scope>
    <source>
        <strain evidence="8 9">DSM 44197</strain>
    </source>
</reference>
<evidence type="ECO:0000256" key="4">
    <source>
        <dbReference type="ARBA" id="ARBA00022777"/>
    </source>
</evidence>
<dbReference type="InterPro" id="IPR011009">
    <property type="entry name" value="Kinase-like_dom_sf"/>
</dbReference>